<dbReference type="GO" id="GO:0052816">
    <property type="term" value="F:long-chain fatty acyl-CoA hydrolase activity"/>
    <property type="evidence" value="ECO:0007669"/>
    <property type="project" value="TreeGrafter"/>
</dbReference>
<feature type="domain" description="HotDog ACOT-type" evidence="5">
    <location>
        <begin position="8"/>
        <end position="120"/>
    </location>
</feature>
<dbReference type="PANTHER" id="PTHR11049">
    <property type="entry name" value="ACYL COENZYME A THIOESTER HYDROLASE"/>
    <property type="match status" value="1"/>
</dbReference>
<dbReference type="GO" id="GO:0005829">
    <property type="term" value="C:cytosol"/>
    <property type="evidence" value="ECO:0007669"/>
    <property type="project" value="TreeGrafter"/>
</dbReference>
<proteinExistence type="inferred from homology"/>
<evidence type="ECO:0000256" key="1">
    <source>
        <dbReference type="ARBA" id="ARBA00010458"/>
    </source>
</evidence>
<dbReference type="InterPro" id="IPR040170">
    <property type="entry name" value="Cytosol_ACT"/>
</dbReference>
<reference evidence="6 7" key="1">
    <citation type="journal article" date="2014" name="Antonie Van Leeuwenhoek">
        <title>Hyphomonas beringensis sp. nov. and Hyphomonas chukchiensis sp. nov., isolated from surface seawater of the Bering Sea and Chukchi Sea.</title>
        <authorList>
            <person name="Li C."/>
            <person name="Lai Q."/>
            <person name="Li G."/>
            <person name="Dong C."/>
            <person name="Wang J."/>
            <person name="Liao Y."/>
            <person name="Shao Z."/>
        </authorList>
    </citation>
    <scope>NUCLEOTIDE SEQUENCE [LARGE SCALE GENOMIC DNA]</scope>
    <source>
        <strain evidence="6 7">25B14_1</strain>
    </source>
</reference>
<keyword evidence="2 3" id="KW-0378">Hydrolase</keyword>
<dbReference type="PANTHER" id="PTHR11049:SF5">
    <property type="entry name" value="ACYL-COA THIOESTER HYDROLASE YCIA"/>
    <property type="match status" value="1"/>
</dbReference>
<dbReference type="Gene3D" id="3.10.129.10">
    <property type="entry name" value="Hotdog Thioesterase"/>
    <property type="match status" value="1"/>
</dbReference>
<dbReference type="AlphaFoldDB" id="A0A062UJN5"/>
<evidence type="ECO:0000313" key="7">
    <source>
        <dbReference type="Proteomes" id="UP000027037"/>
    </source>
</evidence>
<dbReference type="Pfam" id="PF03061">
    <property type="entry name" value="4HBT"/>
    <property type="match status" value="1"/>
</dbReference>
<evidence type="ECO:0000256" key="2">
    <source>
        <dbReference type="ARBA" id="ARBA00022801"/>
    </source>
</evidence>
<evidence type="ECO:0000256" key="3">
    <source>
        <dbReference type="PROSITE-ProRule" id="PRU01106"/>
    </source>
</evidence>
<dbReference type="SUPFAM" id="SSF54637">
    <property type="entry name" value="Thioesterase/thiol ester dehydrase-isomerase"/>
    <property type="match status" value="1"/>
</dbReference>
<evidence type="ECO:0000256" key="4">
    <source>
        <dbReference type="SAM" id="MobiDB-lite"/>
    </source>
</evidence>
<dbReference type="GO" id="GO:0006637">
    <property type="term" value="P:acyl-CoA metabolic process"/>
    <property type="evidence" value="ECO:0007669"/>
    <property type="project" value="TreeGrafter"/>
</dbReference>
<dbReference type="eggNOG" id="COG1607">
    <property type="taxonomic scope" value="Bacteria"/>
</dbReference>
<feature type="compositionally biased region" description="Pro residues" evidence="4">
    <location>
        <begin position="126"/>
        <end position="137"/>
    </location>
</feature>
<dbReference type="STRING" id="1280946.HY29_08570"/>
<accession>A0A062UJN5</accession>
<dbReference type="EMBL" id="AWFF01000024">
    <property type="protein sequence ID" value="KCZ56335.1"/>
    <property type="molecule type" value="Genomic_DNA"/>
</dbReference>
<sequence>MTETNTPPGMELTLRTLAMPADANAAGDIFGGWVMSQMDLAAAVRANERCNGRTVTVAANEIIFKQPVHIGDTLCVYTEVEKVGRSSIIIRIETWARRALSSQRDKVTEARFTMVAVDDNGRPRPVDAPPPDRPIKA</sequence>
<dbReference type="InterPro" id="IPR033120">
    <property type="entry name" value="HOTDOG_ACOT"/>
</dbReference>
<comment type="caution">
    <text evidence="6">The sequence shown here is derived from an EMBL/GenBank/DDBJ whole genome shotgun (WGS) entry which is preliminary data.</text>
</comment>
<evidence type="ECO:0000313" key="6">
    <source>
        <dbReference type="EMBL" id="KCZ56335.1"/>
    </source>
</evidence>
<gene>
    <name evidence="6" type="ORF">HY29_08570</name>
</gene>
<name>A0A062UJN5_9PROT</name>
<protein>
    <recommendedName>
        <fullName evidence="5">HotDog ACOT-type domain-containing protein</fullName>
    </recommendedName>
</protein>
<dbReference type="RefSeq" id="WP_206741913.1">
    <property type="nucleotide sequence ID" value="NZ_AWFF01000024.1"/>
</dbReference>
<dbReference type="CDD" id="cd03442">
    <property type="entry name" value="BFIT_BACH"/>
    <property type="match status" value="1"/>
</dbReference>
<dbReference type="InterPro" id="IPR006683">
    <property type="entry name" value="Thioestr_dom"/>
</dbReference>
<dbReference type="GO" id="GO:0009062">
    <property type="term" value="P:fatty acid catabolic process"/>
    <property type="evidence" value="ECO:0007669"/>
    <property type="project" value="TreeGrafter"/>
</dbReference>
<comment type="similarity">
    <text evidence="1">Belongs to the acyl coenzyme A hydrolase family.</text>
</comment>
<dbReference type="PROSITE" id="PS51770">
    <property type="entry name" value="HOTDOG_ACOT"/>
    <property type="match status" value="1"/>
</dbReference>
<evidence type="ECO:0000259" key="5">
    <source>
        <dbReference type="PROSITE" id="PS51770"/>
    </source>
</evidence>
<dbReference type="Proteomes" id="UP000027037">
    <property type="component" value="Unassembled WGS sequence"/>
</dbReference>
<dbReference type="PATRIC" id="fig|1280946.3.peg.506"/>
<feature type="region of interest" description="Disordered" evidence="4">
    <location>
        <begin position="118"/>
        <end position="137"/>
    </location>
</feature>
<organism evidence="6 7">
    <name type="scientific">Hyphomonas beringensis</name>
    <dbReference type="NCBI Taxonomy" id="1280946"/>
    <lineage>
        <taxon>Bacteria</taxon>
        <taxon>Pseudomonadati</taxon>
        <taxon>Pseudomonadota</taxon>
        <taxon>Alphaproteobacteria</taxon>
        <taxon>Hyphomonadales</taxon>
        <taxon>Hyphomonadaceae</taxon>
        <taxon>Hyphomonas</taxon>
    </lineage>
</organism>
<dbReference type="InterPro" id="IPR029069">
    <property type="entry name" value="HotDog_dom_sf"/>
</dbReference>
<keyword evidence="7" id="KW-1185">Reference proteome</keyword>